<keyword evidence="17" id="KW-1185">Reference proteome</keyword>
<dbReference type="RefSeq" id="XP_016759940.1">
    <property type="nucleotide sequence ID" value="XM_016905708.1"/>
</dbReference>
<sequence length="537" mass="58702">MHRSTVLAASWLLIVGSAATQYGNNHVSIRKDPPQVAANFPDPGIELLSPAFLDTNSVPAAFANGTSGPTSDAVQDAFIQSLAEKNAWLNYHAVEYLSEEGRSFPYVHLTKNVSNGNASASNDKVRIWIQGAVHGNEPAGDQAILALLGKMDANQTWASAILEKVDIMILPRYNPDGVDYFQRTLATNYDPNRDHTKLARQQTRDIKTTFVEFAPHVALDMHEYSASAVYGGRYLPGADALFSAAKNLNIHEDIRQISEELFAPAIGAHLEAGGFRWEPYVTGSTSNRTNSTITYEEAGSDAKIGRNALGLTQAVVFLFELRGIGIADQEFARRTAAGLAMLEAAIQTTSDHAVQVREAVEGGIAKFTGSSEEIVVTDWSDSFRRNWTFVDRDSGDLVQAPVTFFSTTPVIANLTKARPEAYVIPRAWHDLAERLRISGLEVETLQDAYRGPVEALTIETSSLDRSYYEGTVLATVTTNATMKEVDLPSGSFRVSSRQKNAALAFVALEPENIDSYVSFNIVPLEVGDEYPVYRVLS</sequence>
<evidence type="ECO:0000256" key="3">
    <source>
        <dbReference type="ARBA" id="ARBA00004613"/>
    </source>
</evidence>
<dbReference type="PANTHER" id="PTHR11705:SF83">
    <property type="entry name" value="INACTIVE METALLOCARBOXYPEPTIDASE ECM14"/>
    <property type="match status" value="1"/>
</dbReference>
<evidence type="ECO:0000256" key="8">
    <source>
        <dbReference type="ARBA" id="ARBA00022801"/>
    </source>
</evidence>
<protein>
    <recommendedName>
        <fullName evidence="12">Carboxypeptidase M14B</fullName>
    </recommendedName>
    <alternativeName>
        <fullName evidence="11">Carboxypeptidase MCPB</fullName>
    </alternativeName>
</protein>
<dbReference type="Pfam" id="PF00246">
    <property type="entry name" value="Peptidase_M14"/>
    <property type="match status" value="1"/>
</dbReference>
<evidence type="ECO:0000256" key="1">
    <source>
        <dbReference type="ARBA" id="ARBA00001947"/>
    </source>
</evidence>
<keyword evidence="9" id="KW-0843">Virulence</keyword>
<dbReference type="SUPFAM" id="SSF53187">
    <property type="entry name" value="Zn-dependent exopeptidases"/>
    <property type="match status" value="1"/>
</dbReference>
<dbReference type="GO" id="GO:0005576">
    <property type="term" value="C:extracellular region"/>
    <property type="evidence" value="ECO:0007669"/>
    <property type="project" value="UniProtKB-SubCell"/>
</dbReference>
<proteinExistence type="inferred from homology"/>
<evidence type="ECO:0000256" key="11">
    <source>
        <dbReference type="ARBA" id="ARBA00041263"/>
    </source>
</evidence>
<comment type="similarity">
    <text evidence="4 13">Belongs to the peptidase M14 family.</text>
</comment>
<dbReference type="PROSITE" id="PS52035">
    <property type="entry name" value="PEPTIDASE_M14"/>
    <property type="match status" value="1"/>
</dbReference>
<evidence type="ECO:0000256" key="9">
    <source>
        <dbReference type="ARBA" id="ARBA00023026"/>
    </source>
</evidence>
<dbReference type="GO" id="GO:0008270">
    <property type="term" value="F:zinc ion binding"/>
    <property type="evidence" value="ECO:0007669"/>
    <property type="project" value="InterPro"/>
</dbReference>
<feature type="domain" description="Peptidase M14" evidence="15">
    <location>
        <begin position="68"/>
        <end position="349"/>
    </location>
</feature>
<dbReference type="GO" id="GO:0006508">
    <property type="term" value="P:proteolysis"/>
    <property type="evidence" value="ECO:0007669"/>
    <property type="project" value="UniProtKB-KW"/>
</dbReference>
<dbReference type="GO" id="GO:0004181">
    <property type="term" value="F:metallocarboxypeptidase activity"/>
    <property type="evidence" value="ECO:0007669"/>
    <property type="project" value="InterPro"/>
</dbReference>
<keyword evidence="10" id="KW-0325">Glycoprotein</keyword>
<evidence type="ECO:0000256" key="12">
    <source>
        <dbReference type="ARBA" id="ARBA00042017"/>
    </source>
</evidence>
<dbReference type="PANTHER" id="PTHR11705">
    <property type="entry name" value="PROTEASE FAMILY M14 CARBOXYPEPTIDASE A,B"/>
    <property type="match status" value="1"/>
</dbReference>
<evidence type="ECO:0000256" key="13">
    <source>
        <dbReference type="PROSITE-ProRule" id="PRU01379"/>
    </source>
</evidence>
<feature type="active site" description="Proton donor/acceptor" evidence="13">
    <location>
        <position position="320"/>
    </location>
</feature>
<accession>N1QHB8</accession>
<dbReference type="eggNOG" id="ENOG502SIAH">
    <property type="taxonomic scope" value="Eukaryota"/>
</dbReference>
<comment type="cofactor">
    <cofactor evidence="1">
        <name>Zn(2+)</name>
        <dbReference type="ChEBI" id="CHEBI:29105"/>
    </cofactor>
</comment>
<reference evidence="16 17" key="1">
    <citation type="journal article" date="2012" name="PLoS Pathog.">
        <title>Diverse lifestyles and strategies of plant pathogenesis encoded in the genomes of eighteen Dothideomycetes fungi.</title>
        <authorList>
            <person name="Ohm R.A."/>
            <person name="Feau N."/>
            <person name="Henrissat B."/>
            <person name="Schoch C.L."/>
            <person name="Horwitz B.A."/>
            <person name="Barry K.W."/>
            <person name="Condon B.J."/>
            <person name="Copeland A.C."/>
            <person name="Dhillon B."/>
            <person name="Glaser F."/>
            <person name="Hesse C.N."/>
            <person name="Kosti I."/>
            <person name="LaButti K."/>
            <person name="Lindquist E.A."/>
            <person name="Lucas S."/>
            <person name="Salamov A.A."/>
            <person name="Bradshaw R.E."/>
            <person name="Ciuffetti L."/>
            <person name="Hamelin R.C."/>
            <person name="Kema G.H.J."/>
            <person name="Lawrence C."/>
            <person name="Scott J.A."/>
            <person name="Spatafora J.W."/>
            <person name="Turgeon B.G."/>
            <person name="de Wit P.J.G.M."/>
            <person name="Zhong S."/>
            <person name="Goodwin S.B."/>
            <person name="Grigoriev I.V."/>
        </authorList>
    </citation>
    <scope>NUCLEOTIDE SEQUENCE [LARGE SCALE GENOMIC DNA]</scope>
    <source>
        <strain evidence="16 17">SO2202</strain>
    </source>
</reference>
<keyword evidence="5" id="KW-0964">Secreted</keyword>
<dbReference type="InterPro" id="IPR000834">
    <property type="entry name" value="Peptidase_M14"/>
</dbReference>
<dbReference type="OMA" id="SNGADYQ"/>
<comment type="function">
    <text evidence="2">Extracellular metalloprotease that contributes to pathogenicity.</text>
</comment>
<evidence type="ECO:0000313" key="17">
    <source>
        <dbReference type="Proteomes" id="UP000016931"/>
    </source>
</evidence>
<evidence type="ECO:0000256" key="7">
    <source>
        <dbReference type="ARBA" id="ARBA00022729"/>
    </source>
</evidence>
<dbReference type="EMBL" id="KB456265">
    <property type="protein sequence ID" value="EMF11819.1"/>
    <property type="molecule type" value="Genomic_DNA"/>
</dbReference>
<evidence type="ECO:0000256" key="5">
    <source>
        <dbReference type="ARBA" id="ARBA00022525"/>
    </source>
</evidence>
<dbReference type="Proteomes" id="UP000016931">
    <property type="component" value="Unassembled WGS sequence"/>
</dbReference>
<evidence type="ECO:0000256" key="10">
    <source>
        <dbReference type="ARBA" id="ARBA00023180"/>
    </source>
</evidence>
<dbReference type="AlphaFoldDB" id="N1QHB8"/>
<comment type="subcellular location">
    <subcellularLocation>
        <location evidence="3">Secreted</location>
    </subcellularLocation>
</comment>
<keyword evidence="6" id="KW-0645">Protease</keyword>
<gene>
    <name evidence="16" type="ORF">SEPMUDRAFT_149687</name>
</gene>
<keyword evidence="7 14" id="KW-0732">Signal</keyword>
<evidence type="ECO:0000313" key="16">
    <source>
        <dbReference type="EMBL" id="EMF11819.1"/>
    </source>
</evidence>
<feature type="signal peptide" evidence="14">
    <location>
        <begin position="1"/>
        <end position="20"/>
    </location>
</feature>
<evidence type="ECO:0000259" key="15">
    <source>
        <dbReference type="PROSITE" id="PS52035"/>
    </source>
</evidence>
<evidence type="ECO:0000256" key="4">
    <source>
        <dbReference type="ARBA" id="ARBA00005988"/>
    </source>
</evidence>
<keyword evidence="8" id="KW-0378">Hydrolase</keyword>
<dbReference type="Gene3D" id="3.40.630.10">
    <property type="entry name" value="Zn peptidases"/>
    <property type="match status" value="1"/>
</dbReference>
<evidence type="ECO:0000256" key="6">
    <source>
        <dbReference type="ARBA" id="ARBA00022670"/>
    </source>
</evidence>
<dbReference type="CDD" id="cd06242">
    <property type="entry name" value="M14-like"/>
    <property type="match status" value="1"/>
</dbReference>
<dbReference type="OrthoDB" id="3626597at2759"/>
<evidence type="ECO:0000256" key="14">
    <source>
        <dbReference type="SAM" id="SignalP"/>
    </source>
</evidence>
<evidence type="ECO:0000256" key="2">
    <source>
        <dbReference type="ARBA" id="ARBA00003091"/>
    </source>
</evidence>
<dbReference type="HOGENOM" id="CLU_026103_1_0_1"/>
<name>N1QHB8_SPHMS</name>
<feature type="chain" id="PRO_5004110819" description="Carboxypeptidase M14B" evidence="14">
    <location>
        <begin position="21"/>
        <end position="537"/>
    </location>
</feature>
<organism evidence="16 17">
    <name type="scientific">Sphaerulina musiva (strain SO2202)</name>
    <name type="common">Poplar stem canker fungus</name>
    <name type="synonym">Septoria musiva</name>
    <dbReference type="NCBI Taxonomy" id="692275"/>
    <lineage>
        <taxon>Eukaryota</taxon>
        <taxon>Fungi</taxon>
        <taxon>Dikarya</taxon>
        <taxon>Ascomycota</taxon>
        <taxon>Pezizomycotina</taxon>
        <taxon>Dothideomycetes</taxon>
        <taxon>Dothideomycetidae</taxon>
        <taxon>Mycosphaerellales</taxon>
        <taxon>Mycosphaerellaceae</taxon>
        <taxon>Sphaerulina</taxon>
    </lineage>
</organism>
<dbReference type="GeneID" id="27902845"/>